<dbReference type="InterPro" id="IPR012334">
    <property type="entry name" value="Pectin_lyas_fold"/>
</dbReference>
<name>A0A3R6B753_9FIRM</name>
<dbReference type="AlphaFoldDB" id="A0A3R6B753"/>
<accession>A0A3R6B753</accession>
<dbReference type="Gene3D" id="2.160.20.10">
    <property type="entry name" value="Single-stranded right-handed beta-helix, Pectin lyase-like"/>
    <property type="match status" value="1"/>
</dbReference>
<dbReference type="EMBL" id="QSHO01000006">
    <property type="protein sequence ID" value="RHC17558.1"/>
    <property type="molecule type" value="Genomic_DNA"/>
</dbReference>
<gene>
    <name evidence="1" type="ORF">DW856_08770</name>
</gene>
<reference evidence="1 2" key="1">
    <citation type="submission" date="2018-08" db="EMBL/GenBank/DDBJ databases">
        <title>A genome reference for cultivated species of the human gut microbiota.</title>
        <authorList>
            <person name="Zou Y."/>
            <person name="Xue W."/>
            <person name="Luo G."/>
        </authorList>
    </citation>
    <scope>NUCLEOTIDE SEQUENCE [LARGE SCALE GENOMIC DNA]</scope>
    <source>
        <strain evidence="1 2">AM37-1AC</strain>
    </source>
</reference>
<dbReference type="SUPFAM" id="SSF51126">
    <property type="entry name" value="Pectin lyase-like"/>
    <property type="match status" value="1"/>
</dbReference>
<organism evidence="1 2">
    <name type="scientific">Roseburia intestinalis</name>
    <dbReference type="NCBI Taxonomy" id="166486"/>
    <lineage>
        <taxon>Bacteria</taxon>
        <taxon>Bacillati</taxon>
        <taxon>Bacillota</taxon>
        <taxon>Clostridia</taxon>
        <taxon>Lachnospirales</taxon>
        <taxon>Lachnospiraceae</taxon>
        <taxon>Roseburia</taxon>
    </lineage>
</organism>
<sequence>MKDFENDLIYYPNPDPVKEPRFILKSVDELEKSTKYSVACNGTERVVYHTDSFDYVVVVDNEAYDLEISIHTPYEKLEIRPSSFGIVPSVKGETVHIHLDEPRKFTVETDGGLHDALFVLCSHRIEKPADTTICFEKGKVYNVGVLTLKSNDTVYIEEGAVVSGCVYADHCDNISIVGNGIINGACWHLPDSNAHRFFIYAKWCNNVLLKGFTAVDGPSWHVVPAACDHVVIDDMNICSSEIKK</sequence>
<comment type="caution">
    <text evidence="1">The sequence shown here is derived from an EMBL/GenBank/DDBJ whole genome shotgun (WGS) entry which is preliminary data.</text>
</comment>
<dbReference type="InterPro" id="IPR011050">
    <property type="entry name" value="Pectin_lyase_fold/virulence"/>
</dbReference>
<dbReference type="RefSeq" id="WP_118597772.1">
    <property type="nucleotide sequence ID" value="NZ_QSHO01000006.1"/>
</dbReference>
<dbReference type="Proteomes" id="UP000283513">
    <property type="component" value="Unassembled WGS sequence"/>
</dbReference>
<proteinExistence type="predicted"/>
<evidence type="ECO:0000313" key="2">
    <source>
        <dbReference type="Proteomes" id="UP000283513"/>
    </source>
</evidence>
<evidence type="ECO:0000313" key="1">
    <source>
        <dbReference type="EMBL" id="RHC17558.1"/>
    </source>
</evidence>
<protein>
    <submittedName>
        <fullName evidence="1">Uncharacterized protein</fullName>
    </submittedName>
</protein>